<feature type="compositionally biased region" description="Basic residues" evidence="1">
    <location>
        <begin position="174"/>
        <end position="191"/>
    </location>
</feature>
<keyword evidence="3" id="KW-1185">Reference proteome</keyword>
<protein>
    <submittedName>
        <fullName evidence="2">Double-strand-break repair protein rad21-like</fullName>
    </submittedName>
</protein>
<feature type="region of interest" description="Disordered" evidence="1">
    <location>
        <begin position="1"/>
        <end position="26"/>
    </location>
</feature>
<dbReference type="EMBL" id="JAIZAY010000012">
    <property type="protein sequence ID" value="KAJ8032292.1"/>
    <property type="molecule type" value="Genomic_DNA"/>
</dbReference>
<evidence type="ECO:0000313" key="2">
    <source>
        <dbReference type="EMBL" id="KAJ8032292.1"/>
    </source>
</evidence>
<sequence>MKVKGKRGGNSNSPAAAENKDDKDEAEIKVVVKTEPEDSSNGIMINIDEKAEVNTNNTGESAANTEAVKPEQDLSQMKTSNDSDKTVVNVGLPDSGVISYESILTQVLGSQPGKVPQRTHLIVHLQEASPDQVQMVMDGKITPVTNVGQVISGSTTITVAPPVKKVKMLPPQKNTHHRKETRGRPRKKRGGHSVVIDELTQLTGESFKCQLLNTSDIVKALDLAPPTKRVMEYTSTIDSDSLFGFPGRPHSSKPILDAFSRNLTPVLPADKNRKRKLPAVRVEECFSDDIASML</sequence>
<evidence type="ECO:0000256" key="1">
    <source>
        <dbReference type="SAM" id="MobiDB-lite"/>
    </source>
</evidence>
<dbReference type="OrthoDB" id="8185561at2759"/>
<dbReference type="CDD" id="cd21792">
    <property type="entry name" value="Rad21_Rec8_M_NXP1-like"/>
    <property type="match status" value="1"/>
</dbReference>
<proteinExistence type="predicted"/>
<gene>
    <name evidence="2" type="ORF">HOLleu_25781</name>
</gene>
<dbReference type="InterPro" id="IPR049589">
    <property type="entry name" value="NXP1_M-like"/>
</dbReference>
<name>A0A9Q1H224_HOLLE</name>
<reference evidence="2" key="1">
    <citation type="submission" date="2021-10" db="EMBL/GenBank/DDBJ databases">
        <title>Tropical sea cucumber genome reveals ecological adaptation and Cuvierian tubules defense mechanism.</title>
        <authorList>
            <person name="Chen T."/>
        </authorList>
    </citation>
    <scope>NUCLEOTIDE SEQUENCE</scope>
    <source>
        <strain evidence="2">Nanhai2018</strain>
        <tissue evidence="2">Muscle</tissue>
    </source>
</reference>
<feature type="region of interest" description="Disordered" evidence="1">
    <location>
        <begin position="170"/>
        <end position="191"/>
    </location>
</feature>
<dbReference type="Proteomes" id="UP001152320">
    <property type="component" value="Chromosome 12"/>
</dbReference>
<comment type="caution">
    <text evidence="2">The sequence shown here is derived from an EMBL/GenBank/DDBJ whole genome shotgun (WGS) entry which is preliminary data.</text>
</comment>
<accession>A0A9Q1H224</accession>
<organism evidence="2 3">
    <name type="scientific">Holothuria leucospilota</name>
    <name type="common">Black long sea cucumber</name>
    <name type="synonym">Mertensiothuria leucospilota</name>
    <dbReference type="NCBI Taxonomy" id="206669"/>
    <lineage>
        <taxon>Eukaryota</taxon>
        <taxon>Metazoa</taxon>
        <taxon>Echinodermata</taxon>
        <taxon>Eleutherozoa</taxon>
        <taxon>Echinozoa</taxon>
        <taxon>Holothuroidea</taxon>
        <taxon>Aspidochirotacea</taxon>
        <taxon>Aspidochirotida</taxon>
        <taxon>Holothuriidae</taxon>
        <taxon>Holothuria</taxon>
    </lineage>
</organism>
<evidence type="ECO:0000313" key="3">
    <source>
        <dbReference type="Proteomes" id="UP001152320"/>
    </source>
</evidence>
<dbReference type="AlphaFoldDB" id="A0A9Q1H224"/>